<dbReference type="STRING" id="99883.ENSTNIP00000000300"/>
<reference evidence="2" key="2">
    <citation type="submission" date="2025-08" db="UniProtKB">
        <authorList>
            <consortium name="Ensembl"/>
        </authorList>
    </citation>
    <scope>IDENTIFICATION</scope>
</reference>
<name>H3BWD8_TETNG</name>
<dbReference type="InParanoid" id="H3BWD8"/>
<reference evidence="3" key="1">
    <citation type="journal article" date="2004" name="Nature">
        <title>Genome duplication in the teleost fish Tetraodon nigroviridis reveals the early vertebrate proto-karyotype.</title>
        <authorList>
            <person name="Jaillon O."/>
            <person name="Aury J.-M."/>
            <person name="Brunet F."/>
            <person name="Petit J.-L."/>
            <person name="Stange-Thomann N."/>
            <person name="Mauceli E."/>
            <person name="Bouneau L."/>
            <person name="Fischer C."/>
            <person name="Ozouf-Costaz C."/>
            <person name="Bernot A."/>
            <person name="Nicaud S."/>
            <person name="Jaffe D."/>
            <person name="Fisher S."/>
            <person name="Lutfalla G."/>
            <person name="Dossat C."/>
            <person name="Segurens B."/>
            <person name="Dasilva C."/>
            <person name="Salanoubat M."/>
            <person name="Levy M."/>
            <person name="Boudet N."/>
            <person name="Castellano S."/>
            <person name="Anthouard V."/>
            <person name="Jubin C."/>
            <person name="Castelli V."/>
            <person name="Katinka M."/>
            <person name="Vacherie B."/>
            <person name="Biemont C."/>
            <person name="Skalli Z."/>
            <person name="Cattolico L."/>
            <person name="Poulain J."/>
            <person name="De Berardinis V."/>
            <person name="Cruaud C."/>
            <person name="Duprat S."/>
            <person name="Brottier P."/>
            <person name="Coutanceau J.-P."/>
            <person name="Gouzy J."/>
            <person name="Parra G."/>
            <person name="Lardier G."/>
            <person name="Chapple C."/>
            <person name="McKernan K.J."/>
            <person name="McEwan P."/>
            <person name="Bosak S."/>
            <person name="Kellis M."/>
            <person name="Volff J.-N."/>
            <person name="Guigo R."/>
            <person name="Zody M.C."/>
            <person name="Mesirov J."/>
            <person name="Lindblad-Toh K."/>
            <person name="Birren B."/>
            <person name="Nusbaum C."/>
            <person name="Kahn D."/>
            <person name="Robinson-Rechavi M."/>
            <person name="Laudet V."/>
            <person name="Schachter V."/>
            <person name="Quetier F."/>
            <person name="Saurin W."/>
            <person name="Scarpelli C."/>
            <person name="Wincker P."/>
            <person name="Lander E.S."/>
            <person name="Weissenbach J."/>
            <person name="Roest Crollius H."/>
        </authorList>
    </citation>
    <scope>NUCLEOTIDE SEQUENCE [LARGE SCALE GENOMIC DNA]</scope>
</reference>
<dbReference type="HOGENOM" id="CLU_2503764_0_0_1"/>
<feature type="region of interest" description="Disordered" evidence="1">
    <location>
        <begin position="35"/>
        <end position="65"/>
    </location>
</feature>
<evidence type="ECO:0000313" key="2">
    <source>
        <dbReference type="Ensembl" id="ENSTNIP00000000300.1"/>
    </source>
</evidence>
<keyword evidence="3" id="KW-1185">Reference proteome</keyword>
<protein>
    <submittedName>
        <fullName evidence="2">Uncharacterized protein</fullName>
    </submittedName>
</protein>
<reference evidence="2" key="3">
    <citation type="submission" date="2025-09" db="UniProtKB">
        <authorList>
            <consortium name="Ensembl"/>
        </authorList>
    </citation>
    <scope>IDENTIFICATION</scope>
</reference>
<sequence>MTSTDPFQFQEFEEDSLLATDGDVTISIEDNVKAGKQKSADDFTAADEGDNPLSSDDKTELLSGQKKSTPFDIEYYQNFDIETHHV</sequence>
<accession>H3BWD8</accession>
<evidence type="ECO:0000313" key="3">
    <source>
        <dbReference type="Proteomes" id="UP000007303"/>
    </source>
</evidence>
<dbReference type="AlphaFoldDB" id="H3BWD8"/>
<evidence type="ECO:0000256" key="1">
    <source>
        <dbReference type="SAM" id="MobiDB-lite"/>
    </source>
</evidence>
<organism evidence="2 3">
    <name type="scientific">Tetraodon nigroviridis</name>
    <name type="common">Spotted green pufferfish</name>
    <name type="synonym">Chelonodon nigroviridis</name>
    <dbReference type="NCBI Taxonomy" id="99883"/>
    <lineage>
        <taxon>Eukaryota</taxon>
        <taxon>Metazoa</taxon>
        <taxon>Chordata</taxon>
        <taxon>Craniata</taxon>
        <taxon>Vertebrata</taxon>
        <taxon>Euteleostomi</taxon>
        <taxon>Actinopterygii</taxon>
        <taxon>Neopterygii</taxon>
        <taxon>Teleostei</taxon>
        <taxon>Neoteleostei</taxon>
        <taxon>Acanthomorphata</taxon>
        <taxon>Eupercaria</taxon>
        <taxon>Tetraodontiformes</taxon>
        <taxon>Tetradontoidea</taxon>
        <taxon>Tetraodontidae</taxon>
        <taxon>Tetraodon</taxon>
    </lineage>
</organism>
<proteinExistence type="predicted"/>
<dbReference type="Proteomes" id="UP000007303">
    <property type="component" value="Unassembled WGS sequence"/>
</dbReference>
<dbReference type="Ensembl" id="ENSTNIT00000002284.1">
    <property type="protein sequence ID" value="ENSTNIP00000000300.1"/>
    <property type="gene ID" value="ENSTNIG00000000812.1"/>
</dbReference>